<evidence type="ECO:0000313" key="2">
    <source>
        <dbReference type="Proteomes" id="UP000664628"/>
    </source>
</evidence>
<name>A0ABS3JKB8_9BACT</name>
<reference evidence="1 2" key="1">
    <citation type="submission" date="2021-03" db="EMBL/GenBank/DDBJ databases">
        <title>Fibrella sp. HMF5405 genome sequencing and assembly.</title>
        <authorList>
            <person name="Kang H."/>
            <person name="Kim H."/>
            <person name="Bae S."/>
            <person name="Joh K."/>
        </authorList>
    </citation>
    <scope>NUCLEOTIDE SEQUENCE [LARGE SCALE GENOMIC DNA]</scope>
    <source>
        <strain evidence="1 2">HMF5405</strain>
    </source>
</reference>
<comment type="caution">
    <text evidence="1">The sequence shown here is derived from an EMBL/GenBank/DDBJ whole genome shotgun (WGS) entry which is preliminary data.</text>
</comment>
<gene>
    <name evidence="1" type="ORF">J2I46_17805</name>
</gene>
<protein>
    <recommendedName>
        <fullName evidence="3">DUF4347 domain-containing protein</fullName>
    </recommendedName>
</protein>
<accession>A0ABS3JKB8</accession>
<evidence type="ECO:0000313" key="1">
    <source>
        <dbReference type="EMBL" id="MBO0950456.1"/>
    </source>
</evidence>
<dbReference type="Proteomes" id="UP000664628">
    <property type="component" value="Unassembled WGS sequence"/>
</dbReference>
<proteinExistence type="predicted"/>
<sequence>MDKSWLILTDAEFAGYFDGLAAAKIGFNSNSDTKALLNWVATQLSAGKVNKLYLMAHGFSADNAGSAQGMSMEGNYSLPQKISGYGIRLGDTPIAIDNDHLFKALRGRGLKYIVMPSCGIANGNNQGNWGDGRSFCQHIATHTGATVFASDTTQHAGMDWEGNLYQFKPNQSTGGQLLSRPYPQVTTRIDY</sequence>
<dbReference type="RefSeq" id="WP_207330406.1">
    <property type="nucleotide sequence ID" value="NZ_JAFMYW010000005.1"/>
</dbReference>
<keyword evidence="2" id="KW-1185">Reference proteome</keyword>
<dbReference type="EMBL" id="JAFMYW010000005">
    <property type="protein sequence ID" value="MBO0950456.1"/>
    <property type="molecule type" value="Genomic_DNA"/>
</dbReference>
<organism evidence="1 2">
    <name type="scientific">Fibrella forsythiae</name>
    <dbReference type="NCBI Taxonomy" id="2817061"/>
    <lineage>
        <taxon>Bacteria</taxon>
        <taxon>Pseudomonadati</taxon>
        <taxon>Bacteroidota</taxon>
        <taxon>Cytophagia</taxon>
        <taxon>Cytophagales</taxon>
        <taxon>Spirosomataceae</taxon>
        <taxon>Fibrella</taxon>
    </lineage>
</organism>
<evidence type="ECO:0008006" key="3">
    <source>
        <dbReference type="Google" id="ProtNLM"/>
    </source>
</evidence>